<feature type="transmembrane region" description="Helical" evidence="1">
    <location>
        <begin position="319"/>
        <end position="341"/>
    </location>
</feature>
<dbReference type="Proteomes" id="UP000253034">
    <property type="component" value="Unassembled WGS sequence"/>
</dbReference>
<gene>
    <name evidence="2" type="ORF">DFR58_11476</name>
</gene>
<dbReference type="InterPro" id="IPR036249">
    <property type="entry name" value="Thioredoxin-like_sf"/>
</dbReference>
<evidence type="ECO:0000313" key="2">
    <source>
        <dbReference type="EMBL" id="RCX14842.1"/>
    </source>
</evidence>
<accession>A0A369AZH9</accession>
<organism evidence="2 3">
    <name type="scientific">Anaerobacterium chartisolvens</name>
    <dbReference type="NCBI Taxonomy" id="1297424"/>
    <lineage>
        <taxon>Bacteria</taxon>
        <taxon>Bacillati</taxon>
        <taxon>Bacillota</taxon>
        <taxon>Clostridia</taxon>
        <taxon>Eubacteriales</taxon>
        <taxon>Oscillospiraceae</taxon>
        <taxon>Anaerobacterium</taxon>
    </lineage>
</organism>
<dbReference type="InterPro" id="IPR051790">
    <property type="entry name" value="Cytochrome_c-biogenesis_DsbD"/>
</dbReference>
<dbReference type="RefSeq" id="WP_114298276.1">
    <property type="nucleotide sequence ID" value="NZ_QPJT01000014.1"/>
</dbReference>
<sequence length="379" mass="42300">MRRPLFIPLILLLAILMSGYGTLAANGDKIVAVYFYSPTCASCDGVSELLEKYGEMHENLELRKYDISDLRNKSLMNDYIQAYGVPEEDDGIIPIIFIGDKYFADVETIRRGLETEITSPTAKTLEIQSSGAGGYQKELERFKGLKWASVLFAGLVNGINPCSMSMLLFFLSLLTVKRVKILKIGVCFALGKFLMYLLLGTALFRFLSFFNFAALSGVIKALLAVTLVILIIMNMQDFLAAKAERYGSIKLQLPERLRKFNHGIIKRVSGFSRLDSALFISFFLGAAISLGEFLCTGQIYLAVIITIFQTAPDLGSQALSYLIIYNLGLILPLLILTLAVYKGREVFDVSDAIRERLHIIKIINILLLFVLGVIIFLFF</sequence>
<feature type="transmembrane region" description="Helical" evidence="1">
    <location>
        <begin position="209"/>
        <end position="232"/>
    </location>
</feature>
<evidence type="ECO:0000313" key="3">
    <source>
        <dbReference type="Proteomes" id="UP000253034"/>
    </source>
</evidence>
<dbReference type="EMBL" id="QPJT01000014">
    <property type="protein sequence ID" value="RCX14842.1"/>
    <property type="molecule type" value="Genomic_DNA"/>
</dbReference>
<protein>
    <submittedName>
        <fullName evidence="2">Cytochrome c biogenesis protein CcdA</fullName>
    </submittedName>
</protein>
<feature type="transmembrane region" description="Helical" evidence="1">
    <location>
        <begin position="277"/>
        <end position="307"/>
    </location>
</feature>
<name>A0A369AZH9_9FIRM</name>
<keyword evidence="1" id="KW-0472">Membrane</keyword>
<comment type="caution">
    <text evidence="2">The sequence shown here is derived from an EMBL/GenBank/DDBJ whole genome shotgun (WGS) entry which is preliminary data.</text>
</comment>
<reference evidence="2 3" key="1">
    <citation type="submission" date="2018-07" db="EMBL/GenBank/DDBJ databases">
        <title>Genomic Encyclopedia of Type Strains, Phase IV (KMG-IV): sequencing the most valuable type-strain genomes for metagenomic binning, comparative biology and taxonomic classification.</title>
        <authorList>
            <person name="Goeker M."/>
        </authorList>
    </citation>
    <scope>NUCLEOTIDE SEQUENCE [LARGE SCALE GENOMIC DNA]</scope>
    <source>
        <strain evidence="2 3">DSM 27016</strain>
    </source>
</reference>
<dbReference type="PANTHER" id="PTHR31272">
    <property type="entry name" value="CYTOCHROME C-TYPE BIOGENESIS PROTEIN HI_1454-RELATED"/>
    <property type="match status" value="1"/>
</dbReference>
<proteinExistence type="predicted"/>
<dbReference type="AlphaFoldDB" id="A0A369AZH9"/>
<dbReference type="PANTHER" id="PTHR31272:SF9">
    <property type="entry name" value="BLL1027 PROTEIN"/>
    <property type="match status" value="1"/>
</dbReference>
<dbReference type="Gene3D" id="3.40.30.10">
    <property type="entry name" value="Glutaredoxin"/>
    <property type="match status" value="1"/>
</dbReference>
<feature type="transmembrane region" description="Helical" evidence="1">
    <location>
        <begin position="147"/>
        <end position="174"/>
    </location>
</feature>
<keyword evidence="1" id="KW-1133">Transmembrane helix</keyword>
<keyword evidence="3" id="KW-1185">Reference proteome</keyword>
<dbReference type="SUPFAM" id="SSF52833">
    <property type="entry name" value="Thioredoxin-like"/>
    <property type="match status" value="1"/>
</dbReference>
<feature type="transmembrane region" description="Helical" evidence="1">
    <location>
        <begin position="181"/>
        <end position="203"/>
    </location>
</feature>
<keyword evidence="1" id="KW-0812">Transmembrane</keyword>
<evidence type="ECO:0000256" key="1">
    <source>
        <dbReference type="SAM" id="Phobius"/>
    </source>
</evidence>
<dbReference type="OrthoDB" id="9797355at2"/>
<feature type="transmembrane region" description="Helical" evidence="1">
    <location>
        <begin position="362"/>
        <end position="378"/>
    </location>
</feature>